<evidence type="ECO:0000313" key="3">
    <source>
        <dbReference type="Proteomes" id="UP001497744"/>
    </source>
</evidence>
<feature type="chain" id="PRO_5043506601" evidence="1">
    <location>
        <begin position="16"/>
        <end position="93"/>
    </location>
</feature>
<dbReference type="AlphaFoldDB" id="A0AAV4M1Q9"/>
<evidence type="ECO:0000313" key="2">
    <source>
        <dbReference type="EMBL" id="GIX65959.1"/>
    </source>
</evidence>
<dbReference type="GeneID" id="94197440"/>
<name>A0AAV4M1Q9_BABCB</name>
<keyword evidence="3" id="KW-1185">Reference proteome</keyword>
<feature type="signal peptide" evidence="1">
    <location>
        <begin position="1"/>
        <end position="15"/>
    </location>
</feature>
<organism evidence="2 3">
    <name type="scientific">Babesia caballi</name>
    <dbReference type="NCBI Taxonomy" id="5871"/>
    <lineage>
        <taxon>Eukaryota</taxon>
        <taxon>Sar</taxon>
        <taxon>Alveolata</taxon>
        <taxon>Apicomplexa</taxon>
        <taxon>Aconoidasida</taxon>
        <taxon>Piroplasmida</taxon>
        <taxon>Babesiidae</taxon>
        <taxon>Babesia</taxon>
    </lineage>
</organism>
<proteinExistence type="predicted"/>
<evidence type="ECO:0000256" key="1">
    <source>
        <dbReference type="SAM" id="SignalP"/>
    </source>
</evidence>
<dbReference type="Proteomes" id="UP001497744">
    <property type="component" value="Unassembled WGS sequence"/>
</dbReference>
<reference evidence="2 3" key="1">
    <citation type="submission" date="2021-06" db="EMBL/GenBank/DDBJ databases">
        <title>Genome sequence of Babesia caballi.</title>
        <authorList>
            <person name="Yamagishi J."/>
            <person name="Kidaka T."/>
            <person name="Ochi A."/>
        </authorList>
    </citation>
    <scope>NUCLEOTIDE SEQUENCE [LARGE SCALE GENOMIC DNA]</scope>
    <source>
        <strain evidence="2">USDA-D6B2</strain>
    </source>
</reference>
<dbReference type="RefSeq" id="XP_067718028.1">
    <property type="nucleotide sequence ID" value="XM_067861927.1"/>
</dbReference>
<accession>A0AAV4M1Q9</accession>
<sequence>MRALRVGILLGLAQAVDYGGFNGAVLPERAFERLLVELLEPEVARAESPDLGVAGDVFRDEVQGARQHALSGMVGRESSRGFHQKCDYWRFYD</sequence>
<keyword evidence="1" id="KW-0732">Signal</keyword>
<gene>
    <name evidence="2" type="ORF">BcabD6B2_53950</name>
</gene>
<protein>
    <submittedName>
        <fullName evidence="2">Uncharacterized protein</fullName>
    </submittedName>
</protein>
<comment type="caution">
    <text evidence="2">The sequence shown here is derived from an EMBL/GenBank/DDBJ whole genome shotgun (WGS) entry which is preliminary data.</text>
</comment>
<dbReference type="EMBL" id="BPLF01000006">
    <property type="protein sequence ID" value="GIX65959.1"/>
    <property type="molecule type" value="Genomic_DNA"/>
</dbReference>